<dbReference type="InterPro" id="IPR050382">
    <property type="entry name" value="MFS_Na/Anion_cotransporter"/>
</dbReference>
<keyword evidence="5 6" id="KW-0472">Membrane</keyword>
<dbReference type="PANTHER" id="PTHR11662:SF399">
    <property type="entry name" value="FI19708P1-RELATED"/>
    <property type="match status" value="1"/>
</dbReference>
<dbReference type="KEGG" id="aad:TC41_2812"/>
<evidence type="ECO:0000256" key="5">
    <source>
        <dbReference type="ARBA" id="ARBA00023136"/>
    </source>
</evidence>
<feature type="transmembrane region" description="Helical" evidence="6">
    <location>
        <begin position="80"/>
        <end position="99"/>
    </location>
</feature>
<evidence type="ECO:0000313" key="8">
    <source>
        <dbReference type="EMBL" id="AEJ44705.1"/>
    </source>
</evidence>
<keyword evidence="2" id="KW-0813">Transport</keyword>
<proteinExistence type="predicted"/>
<dbReference type="PANTHER" id="PTHR11662">
    <property type="entry name" value="SOLUTE CARRIER FAMILY 17"/>
    <property type="match status" value="1"/>
</dbReference>
<feature type="transmembrane region" description="Helical" evidence="6">
    <location>
        <begin position="165"/>
        <end position="188"/>
    </location>
</feature>
<dbReference type="InterPro" id="IPR036259">
    <property type="entry name" value="MFS_trans_sf"/>
</dbReference>
<dbReference type="PROSITE" id="PS50850">
    <property type="entry name" value="MFS"/>
    <property type="match status" value="1"/>
</dbReference>
<comment type="subcellular location">
    <subcellularLocation>
        <location evidence="1">Cell membrane</location>
        <topology evidence="1">Multi-pass membrane protein</topology>
    </subcellularLocation>
</comment>
<feature type="transmembrane region" description="Helical" evidence="6">
    <location>
        <begin position="12"/>
        <end position="28"/>
    </location>
</feature>
<dbReference type="AlphaFoldDB" id="F8IJJ2"/>
<accession>F8IJJ2</accession>
<feature type="transmembrane region" description="Helical" evidence="6">
    <location>
        <begin position="234"/>
        <end position="255"/>
    </location>
</feature>
<dbReference type="GO" id="GO:0005886">
    <property type="term" value="C:plasma membrane"/>
    <property type="evidence" value="ECO:0007669"/>
    <property type="project" value="UniProtKB-SubCell"/>
</dbReference>
<dbReference type="STRING" id="1048834.TC41_2812"/>
<gene>
    <name evidence="8" type="ordered locus">TC41_2812</name>
</gene>
<dbReference type="HOGENOM" id="CLU_001265_5_1_9"/>
<dbReference type="Pfam" id="PF07690">
    <property type="entry name" value="MFS_1"/>
    <property type="match status" value="1"/>
</dbReference>
<evidence type="ECO:0000259" key="7">
    <source>
        <dbReference type="PROSITE" id="PS50850"/>
    </source>
</evidence>
<evidence type="ECO:0000313" key="9">
    <source>
        <dbReference type="Proteomes" id="UP000000292"/>
    </source>
</evidence>
<dbReference type="InterPro" id="IPR011701">
    <property type="entry name" value="MFS"/>
</dbReference>
<sequence length="442" mass="48094">MRQGGDGVKHRRWWIGVLIAVGVIVNYLDRSATSMATKPIEGTFHLTAGQMGIVLSAFSWSYALLQIPVGALLDKIGVKWVIRLGMVLWSIACFVTAAATGQGLLLLGRVLLGIGEAPYFPAAVKSVGYWFPVAERARAVSLYDSESKLASAIGAPLLAFAITEWGWRGGFIATGILSVVYVFIYWAMYRDPREDKWLSREELAYIEEGGSQEEGQAEGGLWRNLGHLLRYRKVWGVFIGFAAYAYSFWLFLSWLPGYLEGQMHMSVLKTGWFAAIPWLVGFASELFVAGFLIDWLVRRGRDPLRVRKTVLVVCLLLGLTVIGAAYTRSPGWAVFFISIALGALVCTSSIAMSIPTFIAPKGTVGVLTGFLTFGNNAMGILAPIVTGFIVQATGSFMDAFLCAAVILFIGVLSYAFLLTDLDRIPSRNAQAGASSAAKMPIP</sequence>
<reference evidence="9" key="2">
    <citation type="submission" date="2011-06" db="EMBL/GenBank/DDBJ databases">
        <title>The complete genome sequence of Alicyclobacillus acidocaldarius sp. Tc-4-1.</title>
        <authorList>
            <person name="Chen Y."/>
            <person name="He Y."/>
            <person name="Dong Z."/>
            <person name="Hu S."/>
        </authorList>
    </citation>
    <scope>NUCLEOTIDE SEQUENCE [LARGE SCALE GENOMIC DNA]</scope>
    <source>
        <strain evidence="9">Tc-4-1</strain>
    </source>
</reference>
<feature type="transmembrane region" description="Helical" evidence="6">
    <location>
        <begin position="309"/>
        <end position="326"/>
    </location>
</feature>
<keyword evidence="3 6" id="KW-0812">Transmembrane</keyword>
<feature type="domain" description="Major facilitator superfamily (MFS) profile" evidence="7">
    <location>
        <begin position="15"/>
        <end position="422"/>
    </location>
</feature>
<feature type="transmembrane region" description="Helical" evidence="6">
    <location>
        <begin position="48"/>
        <end position="73"/>
    </location>
</feature>
<evidence type="ECO:0000256" key="3">
    <source>
        <dbReference type="ARBA" id="ARBA00022692"/>
    </source>
</evidence>
<evidence type="ECO:0000256" key="6">
    <source>
        <dbReference type="SAM" id="Phobius"/>
    </source>
</evidence>
<evidence type="ECO:0000256" key="4">
    <source>
        <dbReference type="ARBA" id="ARBA00022989"/>
    </source>
</evidence>
<dbReference type="InterPro" id="IPR020846">
    <property type="entry name" value="MFS_dom"/>
</dbReference>
<evidence type="ECO:0000256" key="1">
    <source>
        <dbReference type="ARBA" id="ARBA00004651"/>
    </source>
</evidence>
<organism evidence="8 9">
    <name type="scientific">Alicyclobacillus acidocaldarius (strain Tc-4-1)</name>
    <name type="common">Bacillus acidocaldarius</name>
    <dbReference type="NCBI Taxonomy" id="1048834"/>
    <lineage>
        <taxon>Bacteria</taxon>
        <taxon>Bacillati</taxon>
        <taxon>Bacillota</taxon>
        <taxon>Bacilli</taxon>
        <taxon>Bacillales</taxon>
        <taxon>Alicyclobacillaceae</taxon>
        <taxon>Alicyclobacillus</taxon>
    </lineage>
</organism>
<keyword evidence="4 6" id="KW-1133">Transmembrane helix</keyword>
<feature type="transmembrane region" description="Helical" evidence="6">
    <location>
        <begin position="364"/>
        <end position="390"/>
    </location>
</feature>
<dbReference type="eggNOG" id="COG2271">
    <property type="taxonomic scope" value="Bacteria"/>
</dbReference>
<protein>
    <submittedName>
        <fullName evidence="8">D-galactonate transporter</fullName>
    </submittedName>
</protein>
<dbReference type="SUPFAM" id="SSF103473">
    <property type="entry name" value="MFS general substrate transporter"/>
    <property type="match status" value="1"/>
</dbReference>
<dbReference type="CDD" id="cd17319">
    <property type="entry name" value="MFS_ExuT_GudP_like"/>
    <property type="match status" value="1"/>
</dbReference>
<dbReference type="PATRIC" id="fig|1048834.4.peg.2671"/>
<dbReference type="Proteomes" id="UP000000292">
    <property type="component" value="Chromosome"/>
</dbReference>
<reference evidence="8 9" key="1">
    <citation type="journal article" date="2011" name="J. Bacteriol.">
        <title>Complete Genome Sequence of Alicyclobacillus acidocaldarius Strain Tc-4-1.</title>
        <authorList>
            <person name="Chen Y."/>
            <person name="He Y."/>
            <person name="Zhang B."/>
            <person name="Yang J."/>
            <person name="Li W."/>
            <person name="Dong Z."/>
            <person name="Hu S."/>
        </authorList>
    </citation>
    <scope>NUCLEOTIDE SEQUENCE [LARGE SCALE GENOMIC DNA]</scope>
    <source>
        <strain evidence="8 9">Tc-4-1</strain>
    </source>
</reference>
<feature type="transmembrane region" description="Helical" evidence="6">
    <location>
        <begin position="275"/>
        <end position="297"/>
    </location>
</feature>
<name>F8IJJ2_ALIAT</name>
<dbReference type="Gene3D" id="1.20.1250.20">
    <property type="entry name" value="MFS general substrate transporter like domains"/>
    <property type="match status" value="2"/>
</dbReference>
<evidence type="ECO:0000256" key="2">
    <source>
        <dbReference type="ARBA" id="ARBA00022448"/>
    </source>
</evidence>
<dbReference type="EMBL" id="CP002902">
    <property type="protein sequence ID" value="AEJ44705.1"/>
    <property type="molecule type" value="Genomic_DNA"/>
</dbReference>
<feature type="transmembrane region" description="Helical" evidence="6">
    <location>
        <begin position="396"/>
        <end position="417"/>
    </location>
</feature>
<dbReference type="GO" id="GO:0022857">
    <property type="term" value="F:transmembrane transporter activity"/>
    <property type="evidence" value="ECO:0007669"/>
    <property type="project" value="InterPro"/>
</dbReference>
<feature type="transmembrane region" description="Helical" evidence="6">
    <location>
        <begin position="332"/>
        <end position="352"/>
    </location>
</feature>